<evidence type="ECO:0000259" key="3">
    <source>
        <dbReference type="PROSITE" id="PS50885"/>
    </source>
</evidence>
<dbReference type="SUPFAM" id="SSF158472">
    <property type="entry name" value="HAMP domain-like"/>
    <property type="match status" value="1"/>
</dbReference>
<feature type="domain" description="HAMP" evidence="3">
    <location>
        <begin position="183"/>
        <end position="235"/>
    </location>
</feature>
<dbReference type="Pfam" id="PF13188">
    <property type="entry name" value="PAS_8"/>
    <property type="match status" value="1"/>
</dbReference>
<dbReference type="Gene3D" id="3.30.450.20">
    <property type="entry name" value="PAS domain"/>
    <property type="match status" value="1"/>
</dbReference>
<dbReference type="SMART" id="SM00304">
    <property type="entry name" value="HAMP"/>
    <property type="match status" value="1"/>
</dbReference>
<dbReference type="KEGG" id="app:CAP2UW1_0484"/>
<protein>
    <submittedName>
        <fullName evidence="5">Diguanylate cyclase/phosphodiesterase with extracellular sensor</fullName>
    </submittedName>
</protein>
<dbReference type="NCBIfam" id="TIGR00254">
    <property type="entry name" value="GGDEF"/>
    <property type="match status" value="1"/>
</dbReference>
<dbReference type="Pfam" id="PF00563">
    <property type="entry name" value="EAL"/>
    <property type="match status" value="1"/>
</dbReference>
<dbReference type="InterPro" id="IPR052155">
    <property type="entry name" value="Biofilm_reg_signaling"/>
</dbReference>
<dbReference type="STRING" id="522306.CAP2UW1_0484"/>
<dbReference type="AlphaFoldDB" id="C7RL13"/>
<dbReference type="PROSITE" id="PS50883">
    <property type="entry name" value="EAL"/>
    <property type="match status" value="1"/>
</dbReference>
<dbReference type="EMBL" id="CP001715">
    <property type="protein sequence ID" value="ACV33835.1"/>
    <property type="molecule type" value="Genomic_DNA"/>
</dbReference>
<organism evidence="5">
    <name type="scientific">Accumulibacter regalis</name>
    <dbReference type="NCBI Taxonomy" id="522306"/>
    <lineage>
        <taxon>Bacteria</taxon>
        <taxon>Pseudomonadati</taxon>
        <taxon>Pseudomonadota</taxon>
        <taxon>Betaproteobacteria</taxon>
        <taxon>Candidatus Accumulibacter</taxon>
    </lineage>
</organism>
<dbReference type="Pfam" id="PF00672">
    <property type="entry name" value="HAMP"/>
    <property type="match status" value="1"/>
</dbReference>
<dbReference type="InterPro" id="IPR000160">
    <property type="entry name" value="GGDEF_dom"/>
</dbReference>
<feature type="domain" description="GGDEF" evidence="4">
    <location>
        <begin position="410"/>
        <end position="544"/>
    </location>
</feature>
<evidence type="ECO:0000256" key="1">
    <source>
        <dbReference type="SAM" id="Phobius"/>
    </source>
</evidence>
<dbReference type="Gene3D" id="3.30.70.270">
    <property type="match status" value="1"/>
</dbReference>
<feature type="transmembrane region" description="Helical" evidence="1">
    <location>
        <begin position="15"/>
        <end position="33"/>
    </location>
</feature>
<dbReference type="InterPro" id="IPR001633">
    <property type="entry name" value="EAL_dom"/>
</dbReference>
<dbReference type="GO" id="GO:0007165">
    <property type="term" value="P:signal transduction"/>
    <property type="evidence" value="ECO:0007669"/>
    <property type="project" value="InterPro"/>
</dbReference>
<sequence precursor="true">MKGVPWSGWSLRSKLIVACVLVQLVAAALVLLGSTQLLQRALLDQASSQAKQIVALLDYAIAAPLAQRDYATLQQSLDLIRSDESITYLVLSDHRGKLIATAGWDAARPLPSRDEKGIDLERPDATMHLALPVSLAGQPLGHVDFGLSTAGLRQARADFLRHSLGITGAALAISMALLTVIAFAITHRLTRLAHASQRVARGDLDATVPVTSNDEVGRLGISFNAMAETLKLRVAALEHSETQQRLLLKAAREEQARLTTLLGAMNSGIMFVGSNGRVIYANGAFARIWALADLTTGRSLAEVVPLLIRQTIPADAVHVEAILDTGVGKVARGVELQTVDGRIITQRMQPVAEGSSGSGCIWFHEDITLERQTQQRAYQALHDPLTKLLNRRGLYEALQAAIAQAIADNAPLALLFIDLDDFKHANDVGGHRTGDEILVAVAQTLSDQMRKGELAARLGGDEFAVLCPGNGAHAASAIAARLVEAVGGLRFAAADMQTLRIGCSIGIATCPNDAREEDDLVACADTAMYLAKQSGKNGWAVYHNDPLRSRAESARVNWNARINRALQDQRFVLHFQAVHRAADLQVTYFEALVRMVDETDPSRLISPADFVPHAELSGKVRQIDRWVFLNCARKLASTDPSVCIAANLSARSLEDATFPAFLDDTLRQLEVDPRRLHIEVTETSAISDPAAARRMIDALRGLGCAVYLDDFGSGFSSFAHLKLLDVEAIKIDGAFIRDLHGDSTNRLFVASMIEIAHHLKKLAVAEHVEDASTLDILRSLGVDLVQGFHLGHPAAGISDSRPQDWLPIASATGDGELGGPA</sequence>
<dbReference type="Gene3D" id="6.10.340.10">
    <property type="match status" value="1"/>
</dbReference>
<dbReference type="PANTHER" id="PTHR44757">
    <property type="entry name" value="DIGUANYLATE CYCLASE DGCP"/>
    <property type="match status" value="1"/>
</dbReference>
<dbReference type="SUPFAM" id="SSF55073">
    <property type="entry name" value="Nucleotide cyclase"/>
    <property type="match status" value="1"/>
</dbReference>
<dbReference type="Gene3D" id="3.20.20.450">
    <property type="entry name" value="EAL domain"/>
    <property type="match status" value="1"/>
</dbReference>
<dbReference type="CDD" id="cd01948">
    <property type="entry name" value="EAL"/>
    <property type="match status" value="1"/>
</dbReference>
<evidence type="ECO:0000259" key="4">
    <source>
        <dbReference type="PROSITE" id="PS50887"/>
    </source>
</evidence>
<dbReference type="eggNOG" id="COG5000">
    <property type="taxonomic scope" value="Bacteria"/>
</dbReference>
<dbReference type="FunFam" id="3.30.70.270:FF:000001">
    <property type="entry name" value="Diguanylate cyclase domain protein"/>
    <property type="match status" value="1"/>
</dbReference>
<dbReference type="PANTHER" id="PTHR44757:SF2">
    <property type="entry name" value="BIOFILM ARCHITECTURE MAINTENANCE PROTEIN MBAA"/>
    <property type="match status" value="1"/>
</dbReference>
<dbReference type="Pfam" id="PF00990">
    <property type="entry name" value="GGDEF"/>
    <property type="match status" value="1"/>
</dbReference>
<dbReference type="eggNOG" id="COG5001">
    <property type="taxonomic scope" value="Bacteria"/>
</dbReference>
<dbReference type="SMART" id="SM00267">
    <property type="entry name" value="GGDEF"/>
    <property type="match status" value="1"/>
</dbReference>
<dbReference type="InterPro" id="IPR035919">
    <property type="entry name" value="EAL_sf"/>
</dbReference>
<dbReference type="SUPFAM" id="SSF141868">
    <property type="entry name" value="EAL domain-like"/>
    <property type="match status" value="1"/>
</dbReference>
<dbReference type="InterPro" id="IPR000014">
    <property type="entry name" value="PAS"/>
</dbReference>
<dbReference type="PROSITE" id="PS50887">
    <property type="entry name" value="GGDEF"/>
    <property type="match status" value="1"/>
</dbReference>
<evidence type="ECO:0000259" key="2">
    <source>
        <dbReference type="PROSITE" id="PS50883"/>
    </source>
</evidence>
<feature type="transmembrane region" description="Helical" evidence="1">
    <location>
        <begin position="163"/>
        <end position="185"/>
    </location>
</feature>
<dbReference type="InterPro" id="IPR035965">
    <property type="entry name" value="PAS-like_dom_sf"/>
</dbReference>
<reference evidence="5" key="2">
    <citation type="submission" date="2009-09" db="EMBL/GenBank/DDBJ databases">
        <title>Complete sequence of chromosome of Candidatus Accumulibacter phosphatis clade IIA str. UW-1.</title>
        <authorList>
            <consortium name="US DOE Joint Genome Institute"/>
            <person name="Martin H.G."/>
            <person name="Ivanova N."/>
            <person name="Kunin V."/>
            <person name="Warnecke F."/>
            <person name="Barry K."/>
            <person name="He S."/>
            <person name="Salamov A."/>
            <person name="Szeto E."/>
            <person name="Dalin E."/>
            <person name="Pangilinan J.L."/>
            <person name="Lapidus A."/>
            <person name="Lowry S."/>
            <person name="Kyrpides N.C."/>
            <person name="McMahon K.D."/>
            <person name="Hugenholtz P."/>
        </authorList>
    </citation>
    <scope>NUCLEOTIDE SEQUENCE [LARGE SCALE GENOMIC DNA]</scope>
    <source>
        <strain evidence="5">UW-1</strain>
    </source>
</reference>
<dbReference type="OrthoDB" id="9813903at2"/>
<dbReference type="InterPro" id="IPR003660">
    <property type="entry name" value="HAMP_dom"/>
</dbReference>
<dbReference type="CDD" id="cd06225">
    <property type="entry name" value="HAMP"/>
    <property type="match status" value="1"/>
</dbReference>
<dbReference type="HOGENOM" id="CLU_000445_70_46_4"/>
<feature type="domain" description="EAL" evidence="2">
    <location>
        <begin position="555"/>
        <end position="807"/>
    </location>
</feature>
<proteinExistence type="predicted"/>
<keyword evidence="1" id="KW-0812">Transmembrane</keyword>
<dbReference type="SUPFAM" id="SSF55785">
    <property type="entry name" value="PYP-like sensor domain (PAS domain)"/>
    <property type="match status" value="1"/>
</dbReference>
<dbReference type="GO" id="GO:0003824">
    <property type="term" value="F:catalytic activity"/>
    <property type="evidence" value="ECO:0007669"/>
    <property type="project" value="UniProtKB-ARBA"/>
</dbReference>
<gene>
    <name evidence="5" type="ordered locus">CAP2UW1_0484</name>
</gene>
<dbReference type="InterPro" id="IPR043128">
    <property type="entry name" value="Rev_trsase/Diguanyl_cyclase"/>
</dbReference>
<keyword evidence="1" id="KW-1133">Transmembrane helix</keyword>
<dbReference type="CDD" id="cd01949">
    <property type="entry name" value="GGDEF"/>
    <property type="match status" value="1"/>
</dbReference>
<accession>C7RL13</accession>
<dbReference type="InterPro" id="IPR029787">
    <property type="entry name" value="Nucleotide_cyclase"/>
</dbReference>
<reference evidence="5" key="1">
    <citation type="submission" date="2009-08" db="EMBL/GenBank/DDBJ databases">
        <authorList>
            <consortium name="US DOE Joint Genome Institute"/>
            <person name="Lucas S."/>
            <person name="Copeland A."/>
            <person name="Lapidus A."/>
            <person name="Glavina del Rio T."/>
            <person name="Dalin E."/>
            <person name="Tice H."/>
            <person name="Bruce D."/>
            <person name="Barry K."/>
            <person name="Pitluck S."/>
            <person name="Lowry S."/>
            <person name="Larimer F."/>
            <person name="Land M."/>
            <person name="Hauser L."/>
            <person name="Kyrpides N."/>
            <person name="Ivanova N."/>
            <person name="McMahon K.D."/>
            <person name="Hugenholtz P."/>
        </authorList>
    </citation>
    <scope>NUCLEOTIDE SEQUENCE</scope>
    <source>
        <strain evidence="5">UW-1</strain>
    </source>
</reference>
<evidence type="ECO:0000313" key="5">
    <source>
        <dbReference type="EMBL" id="ACV33835.1"/>
    </source>
</evidence>
<name>C7RL13_ACCRE</name>
<dbReference type="SMART" id="SM00052">
    <property type="entry name" value="EAL"/>
    <property type="match status" value="1"/>
</dbReference>
<keyword evidence="1" id="KW-0472">Membrane</keyword>
<dbReference type="GO" id="GO:0016020">
    <property type="term" value="C:membrane"/>
    <property type="evidence" value="ECO:0007669"/>
    <property type="project" value="InterPro"/>
</dbReference>
<dbReference type="PROSITE" id="PS50885">
    <property type="entry name" value="HAMP"/>
    <property type="match status" value="1"/>
</dbReference>